<dbReference type="Gramene" id="PRQ55458">
    <property type="protein sequence ID" value="PRQ55458"/>
    <property type="gene ID" value="RchiOBHm_Chr1g0324761"/>
</dbReference>
<protein>
    <submittedName>
        <fullName evidence="3">Putative transcription factor interactor and regulator CCHC(Zn) family</fullName>
    </submittedName>
</protein>
<dbReference type="GO" id="GO:0008270">
    <property type="term" value="F:zinc ion binding"/>
    <property type="evidence" value="ECO:0007669"/>
    <property type="project" value="UniProtKB-KW"/>
</dbReference>
<dbReference type="Pfam" id="PF00098">
    <property type="entry name" value="zf-CCHC"/>
    <property type="match status" value="1"/>
</dbReference>
<gene>
    <name evidence="3" type="ORF">RchiOBHm_Chr1g0324761</name>
</gene>
<evidence type="ECO:0000259" key="2">
    <source>
        <dbReference type="PROSITE" id="PS50158"/>
    </source>
</evidence>
<comment type="caution">
    <text evidence="3">The sequence shown here is derived from an EMBL/GenBank/DDBJ whole genome shotgun (WGS) entry which is preliminary data.</text>
</comment>
<dbReference type="InterPro" id="IPR036875">
    <property type="entry name" value="Znf_CCHC_sf"/>
</dbReference>
<dbReference type="EMBL" id="PDCK01000039">
    <property type="protein sequence ID" value="PRQ55458.1"/>
    <property type="molecule type" value="Genomic_DNA"/>
</dbReference>
<organism evidence="3 4">
    <name type="scientific">Rosa chinensis</name>
    <name type="common">China rose</name>
    <dbReference type="NCBI Taxonomy" id="74649"/>
    <lineage>
        <taxon>Eukaryota</taxon>
        <taxon>Viridiplantae</taxon>
        <taxon>Streptophyta</taxon>
        <taxon>Embryophyta</taxon>
        <taxon>Tracheophyta</taxon>
        <taxon>Spermatophyta</taxon>
        <taxon>Magnoliopsida</taxon>
        <taxon>eudicotyledons</taxon>
        <taxon>Gunneridae</taxon>
        <taxon>Pentapetalae</taxon>
        <taxon>rosids</taxon>
        <taxon>fabids</taxon>
        <taxon>Rosales</taxon>
        <taxon>Rosaceae</taxon>
        <taxon>Rosoideae</taxon>
        <taxon>Rosoideae incertae sedis</taxon>
        <taxon>Rosa</taxon>
    </lineage>
</organism>
<feature type="domain" description="CCHC-type" evidence="2">
    <location>
        <begin position="254"/>
        <end position="268"/>
    </location>
</feature>
<evidence type="ECO:0000256" key="1">
    <source>
        <dbReference type="PROSITE-ProRule" id="PRU00047"/>
    </source>
</evidence>
<reference evidence="3 4" key="1">
    <citation type="journal article" date="2018" name="Nat. Genet.">
        <title>The Rosa genome provides new insights in the design of modern roses.</title>
        <authorList>
            <person name="Bendahmane M."/>
        </authorList>
    </citation>
    <scope>NUCLEOTIDE SEQUENCE [LARGE SCALE GENOMIC DNA]</scope>
    <source>
        <strain evidence="4">cv. Old Blush</strain>
    </source>
</reference>
<evidence type="ECO:0000313" key="4">
    <source>
        <dbReference type="Proteomes" id="UP000238479"/>
    </source>
</evidence>
<keyword evidence="1" id="KW-0863">Zinc-finger</keyword>
<dbReference type="OMA" id="TIMSAFM"/>
<dbReference type="PANTHER" id="PTHR35317:SF23">
    <property type="entry name" value="OS04G0629600 PROTEIN"/>
    <property type="match status" value="1"/>
</dbReference>
<keyword evidence="1" id="KW-0862">Zinc</keyword>
<dbReference type="SUPFAM" id="SSF57756">
    <property type="entry name" value="Retrovirus zinc finger-like domains"/>
    <property type="match status" value="1"/>
</dbReference>
<dbReference type="Pfam" id="PF14223">
    <property type="entry name" value="Retrotran_gag_2"/>
    <property type="match status" value="1"/>
</dbReference>
<dbReference type="SMART" id="SM00343">
    <property type="entry name" value="ZnF_C2HC"/>
    <property type="match status" value="1"/>
</dbReference>
<dbReference type="PANTHER" id="PTHR35317">
    <property type="entry name" value="OS04G0629600 PROTEIN"/>
    <property type="match status" value="1"/>
</dbReference>
<proteinExistence type="predicted"/>
<dbReference type="Proteomes" id="UP000238479">
    <property type="component" value="Chromosome 1"/>
</dbReference>
<dbReference type="AlphaFoldDB" id="A0A2P6S9T1"/>
<dbReference type="InterPro" id="IPR001878">
    <property type="entry name" value="Znf_CCHC"/>
</dbReference>
<keyword evidence="1" id="KW-0479">Metal-binding</keyword>
<sequence length="288" mass="33406">MESMPVIAEGNSYMNLNSVLMLTGTNYRAWLDSIENYMGMHENIDYCFTEDKPEELNEKSTKKETDLYKKWHRSNRMAKNLIRTSMSKTVRGSIEEPELASDFLELIGAKFKESEKAEAARLTKEFHDLKYMGSGGVREHIMKMININGRLRELLMGVRDEQVVHYALHSLPNSFSHLRTSYNSQKGNWTLDELISICVDEESRIKKEKEPATTINLIEKSKRKKPQNKLKPIKAITKSSTAAVAKENRPFRFKCYFCKRVGHMKKDCTGYKNWLAKKGIHKEENPKK</sequence>
<evidence type="ECO:0000313" key="3">
    <source>
        <dbReference type="EMBL" id="PRQ55458.1"/>
    </source>
</evidence>
<dbReference type="GO" id="GO:0003676">
    <property type="term" value="F:nucleic acid binding"/>
    <property type="evidence" value="ECO:0007669"/>
    <property type="project" value="InterPro"/>
</dbReference>
<name>A0A2P6S9T1_ROSCH</name>
<keyword evidence="4" id="KW-1185">Reference proteome</keyword>
<dbReference type="PROSITE" id="PS50158">
    <property type="entry name" value="ZF_CCHC"/>
    <property type="match status" value="1"/>
</dbReference>
<accession>A0A2P6S9T1</accession>